<name>A0A2T4R3X4_STAHY</name>
<gene>
    <name evidence="1" type="ORF">BUZ57_11650</name>
</gene>
<dbReference type="AlphaFoldDB" id="A0A2T4R3X4"/>
<dbReference type="Proteomes" id="UP000285625">
    <property type="component" value="Unassembled WGS sequence"/>
</dbReference>
<dbReference type="RefSeq" id="WP_107633492.1">
    <property type="nucleotide sequence ID" value="NZ_CP118163.1"/>
</dbReference>
<dbReference type="SMART" id="SM00794">
    <property type="entry name" value="AgrD"/>
    <property type="match status" value="1"/>
</dbReference>
<protein>
    <submittedName>
        <fullName evidence="1">Cyclic lactone autoinducer peptide</fullName>
    </submittedName>
</protein>
<evidence type="ECO:0000313" key="1">
    <source>
        <dbReference type="EMBL" id="RIO42865.1"/>
    </source>
</evidence>
<dbReference type="EMBL" id="QXVO01000056">
    <property type="protein sequence ID" value="RIO42865.1"/>
    <property type="molecule type" value="Genomic_DNA"/>
</dbReference>
<comment type="caution">
    <text evidence="1">The sequence shown here is derived from an EMBL/GenBank/DDBJ whole genome shotgun (WGS) entry which is preliminary data.</text>
</comment>
<dbReference type="Pfam" id="PF05931">
    <property type="entry name" value="AgrD"/>
    <property type="match status" value="1"/>
</dbReference>
<accession>A0A2T4R3X4</accession>
<reference evidence="1 2" key="1">
    <citation type="journal article" date="2016" name="Front. Microbiol.">
        <title>Comprehensive Phylogenetic Analysis of Bovine Non-aureus Staphylococci Species Based on Whole-Genome Sequencing.</title>
        <authorList>
            <person name="Naushad S."/>
            <person name="Barkema H.W."/>
            <person name="Luby C."/>
            <person name="Condas L.A."/>
            <person name="Nobrega D.B."/>
            <person name="Carson D.A."/>
            <person name="De Buck J."/>
        </authorList>
    </citation>
    <scope>NUCLEOTIDE SEQUENCE [LARGE SCALE GENOMIC DNA]</scope>
    <source>
        <strain evidence="1 2">SNUC 5959</strain>
    </source>
</reference>
<dbReference type="InterPro" id="IPR009229">
    <property type="entry name" value="AgrD"/>
</dbReference>
<proteinExistence type="predicted"/>
<sequence>MAFFESLLNLLTILFKSLGNFAKINPCTAFFDEPDVPEELKANK</sequence>
<organism evidence="1 2">
    <name type="scientific">Staphylococcus hyicus</name>
    <dbReference type="NCBI Taxonomy" id="1284"/>
    <lineage>
        <taxon>Bacteria</taxon>
        <taxon>Bacillati</taxon>
        <taxon>Bacillota</taxon>
        <taxon>Bacilli</taxon>
        <taxon>Bacillales</taxon>
        <taxon>Staphylococcaceae</taxon>
        <taxon>Staphylococcus</taxon>
    </lineage>
</organism>
<dbReference type="STRING" id="1284.SHYC_04085"/>
<dbReference type="NCBIfam" id="TIGR04223">
    <property type="entry name" value="quorum_AgrD"/>
    <property type="match status" value="1"/>
</dbReference>
<evidence type="ECO:0000313" key="2">
    <source>
        <dbReference type="Proteomes" id="UP000285625"/>
    </source>
</evidence>